<feature type="region of interest" description="Disordered" evidence="1">
    <location>
        <begin position="714"/>
        <end position="733"/>
    </location>
</feature>
<feature type="compositionally biased region" description="Basic and acidic residues" evidence="1">
    <location>
        <begin position="461"/>
        <end position="471"/>
    </location>
</feature>
<gene>
    <name evidence="2" type="ORF">PHLCEN_2v725</name>
</gene>
<dbReference type="OrthoDB" id="3230530at2759"/>
<feature type="region of interest" description="Disordered" evidence="1">
    <location>
        <begin position="461"/>
        <end position="680"/>
    </location>
</feature>
<name>A0A2R6S554_9APHY</name>
<proteinExistence type="predicted"/>
<feature type="compositionally biased region" description="Polar residues" evidence="1">
    <location>
        <begin position="488"/>
        <end position="499"/>
    </location>
</feature>
<keyword evidence="3" id="KW-1185">Reference proteome</keyword>
<dbReference type="EMBL" id="MLYV02000043">
    <property type="protein sequence ID" value="PSS37421.1"/>
    <property type="molecule type" value="Genomic_DNA"/>
</dbReference>
<comment type="caution">
    <text evidence="2">The sequence shown here is derived from an EMBL/GenBank/DDBJ whole genome shotgun (WGS) entry which is preliminary data.</text>
</comment>
<accession>A0A2R6S554</accession>
<evidence type="ECO:0000313" key="2">
    <source>
        <dbReference type="EMBL" id="PSS37421.1"/>
    </source>
</evidence>
<feature type="compositionally biased region" description="Low complexity" evidence="1">
    <location>
        <begin position="602"/>
        <end position="611"/>
    </location>
</feature>
<feature type="compositionally biased region" description="Low complexity" evidence="1">
    <location>
        <begin position="659"/>
        <end position="668"/>
    </location>
</feature>
<feature type="compositionally biased region" description="Low complexity" evidence="1">
    <location>
        <begin position="163"/>
        <end position="184"/>
    </location>
</feature>
<feature type="compositionally biased region" description="Basic residues" evidence="1">
    <location>
        <begin position="562"/>
        <end position="571"/>
    </location>
</feature>
<sequence>MVTLYLSTTKGNGGIRHFPYQGFLGLTPVRIDGIVRTRLDEDQKPIPAFSLTVYVRSYEARQTRTGSLHSRILAEYSQTVWRKPDGQDYASLGDFEHPFKITLPKRVAGYSTANYQDYRTFWRVEAVLEHAPSPSVGSRIVKYFDLALIRYDIPPSLPPPTPSSYDHPSSDPSTSLTPTLPHVTNKPRAPVLHYNLSTPTYPIGPSDLLFTSLFLRPRDPSVSIRSASLLVERRIDLLDADLPLSPSQAPTSPHPPRIAISSSLPEREANVREGESYAMAHSLAASHSTSTIDSVASTSTVTSRSPLIPYSHSHSQTPHSPLPTHQAPKPLHTSYTDPLSYTSHSSMASPTSPTSPPSDPQKTLTTTVAASSFPSFSLDPSTGVFSKTLSLPWPASRSHSRWSMGETMRGSLGSVTFWVRVKVIVTSPTTGTETIDLAPRELNIVLTNDAERRQALAKFAEAHAKSAEKRRAVTAPEESSEKEHRTVNLATADSPSPFTHSPDTPSSYPNPYYPPANVYIPPKSADTASSSKSSKSAPPPMPLLPVSASRTSTSSGFGKVLPSRKKSRRPHTSAGPQDRERDSVDVSMPMPRMGVSDATNMSPTGRSSPSSYPYPYPKPHSPTNTFSSPSSSLSLSSSSSTASSRLRSPTSIRPHSPTGSSDVVDVGPVSGGINGVGGPGMELVRAWEEELKRIEKASKRGSRDMLGFWGLGKSRERAREKAERERMAHVRDL</sequence>
<evidence type="ECO:0000256" key="1">
    <source>
        <dbReference type="SAM" id="MobiDB-lite"/>
    </source>
</evidence>
<feature type="region of interest" description="Disordered" evidence="1">
    <location>
        <begin position="303"/>
        <end position="366"/>
    </location>
</feature>
<feature type="compositionally biased region" description="Low complexity" evidence="1">
    <location>
        <begin position="627"/>
        <end position="651"/>
    </location>
</feature>
<organism evidence="2 3">
    <name type="scientific">Hermanssonia centrifuga</name>
    <dbReference type="NCBI Taxonomy" id="98765"/>
    <lineage>
        <taxon>Eukaryota</taxon>
        <taxon>Fungi</taxon>
        <taxon>Dikarya</taxon>
        <taxon>Basidiomycota</taxon>
        <taxon>Agaricomycotina</taxon>
        <taxon>Agaricomycetes</taxon>
        <taxon>Polyporales</taxon>
        <taxon>Meruliaceae</taxon>
        <taxon>Hermanssonia</taxon>
    </lineage>
</organism>
<evidence type="ECO:0000313" key="3">
    <source>
        <dbReference type="Proteomes" id="UP000186601"/>
    </source>
</evidence>
<feature type="compositionally biased region" description="Low complexity" evidence="1">
    <location>
        <begin position="340"/>
        <end position="352"/>
    </location>
</feature>
<feature type="region of interest" description="Disordered" evidence="1">
    <location>
        <begin position="158"/>
        <end position="184"/>
    </location>
</feature>
<dbReference type="Proteomes" id="UP000186601">
    <property type="component" value="Unassembled WGS sequence"/>
</dbReference>
<feature type="compositionally biased region" description="Low complexity" evidence="1">
    <location>
        <begin position="501"/>
        <end position="536"/>
    </location>
</feature>
<feature type="region of interest" description="Disordered" evidence="1">
    <location>
        <begin position="244"/>
        <end position="272"/>
    </location>
</feature>
<protein>
    <submittedName>
        <fullName evidence="2">Uncharacterized protein</fullName>
    </submittedName>
</protein>
<reference evidence="2 3" key="1">
    <citation type="submission" date="2018-02" db="EMBL/GenBank/DDBJ databases">
        <title>Genome sequence of the basidiomycete white-rot fungus Phlebia centrifuga.</title>
        <authorList>
            <person name="Granchi Z."/>
            <person name="Peng M."/>
            <person name="de Vries R.P."/>
            <person name="Hilden K."/>
            <person name="Makela M.R."/>
            <person name="Grigoriev I."/>
            <person name="Riley R."/>
        </authorList>
    </citation>
    <scope>NUCLEOTIDE SEQUENCE [LARGE SCALE GENOMIC DNA]</scope>
    <source>
        <strain evidence="2 3">FBCC195</strain>
    </source>
</reference>
<dbReference type="STRING" id="98765.A0A2R6S554"/>
<feature type="compositionally biased region" description="Gly residues" evidence="1">
    <location>
        <begin position="669"/>
        <end position="680"/>
    </location>
</feature>
<dbReference type="AlphaFoldDB" id="A0A2R6S554"/>